<dbReference type="Proteomes" id="UP000196503">
    <property type="component" value="Unassembled WGS sequence"/>
</dbReference>
<evidence type="ECO:0000313" key="6">
    <source>
        <dbReference type="Proteomes" id="UP000196503"/>
    </source>
</evidence>
<keyword evidence="1" id="KW-1133">Transmembrane helix</keyword>
<evidence type="ECO:0000313" key="2">
    <source>
        <dbReference type="EMBL" id="OUQ09955.1"/>
    </source>
</evidence>
<evidence type="ECO:0000256" key="1">
    <source>
        <dbReference type="SAM" id="Phobius"/>
    </source>
</evidence>
<comment type="caution">
    <text evidence="2">The sequence shown here is derived from an EMBL/GenBank/DDBJ whole genome shotgun (WGS) entry which is preliminary data.</text>
</comment>
<evidence type="ECO:0000313" key="3">
    <source>
        <dbReference type="EMBL" id="OUZ14846.1"/>
    </source>
</evidence>
<dbReference type="RefSeq" id="WP_087215320.1">
    <property type="nucleotide sequence ID" value="NZ_CP010063.1"/>
</dbReference>
<reference evidence="5" key="2">
    <citation type="submission" date="2017-04" db="EMBL/GenBank/DDBJ databases">
        <title>Function of individual gut microbiota members based on whole genome sequencing of pure cultures obtained from chicken caecum.</title>
        <authorList>
            <person name="Medvecky M."/>
            <person name="Cejkova D."/>
            <person name="Polansky O."/>
            <person name="Karasova D."/>
            <person name="Kubasova T."/>
            <person name="Cizek A."/>
            <person name="Rychlik I."/>
        </authorList>
    </citation>
    <scope>NUCLEOTIDE SEQUENCE [LARGE SCALE GENOMIC DNA]</scope>
    <source>
        <strain evidence="5">An144</strain>
    </source>
</reference>
<feature type="transmembrane region" description="Helical" evidence="1">
    <location>
        <begin position="7"/>
        <end position="26"/>
    </location>
</feature>
<organism evidence="2 5">
    <name type="scientific">Enterococcus cecorum</name>
    <dbReference type="NCBI Taxonomy" id="44008"/>
    <lineage>
        <taxon>Bacteria</taxon>
        <taxon>Bacillati</taxon>
        <taxon>Bacillota</taxon>
        <taxon>Bacilli</taxon>
        <taxon>Lactobacillales</taxon>
        <taxon>Enterococcaceae</taxon>
        <taxon>Enterococcus</taxon>
    </lineage>
</organism>
<sequence length="192" mass="22344">MKLLRRYFFFIFLSKIWLAGILTLGLEAMTKHYLPQEYLFVVTSWYQTVSLIYLASVVLYELFLLTTQGSILSLVHTTNFVALILLSPFNTLADPYKQALLMTNGHPILNFILLIVIYLAIRFHFIQINFTLVPELFNHPEQFQRLMTVEEKQTLQSASHTVKQISFRFTNPMMSFLFTPPTVSKILDQPSQ</sequence>
<dbReference type="EMBL" id="NIBL01000003">
    <property type="protein sequence ID" value="OUZ14846.1"/>
    <property type="molecule type" value="Genomic_DNA"/>
</dbReference>
<name>A0A1Y4QXA3_9ENTE</name>
<feature type="transmembrane region" description="Helical" evidence="1">
    <location>
        <begin position="71"/>
        <end position="89"/>
    </location>
</feature>
<gene>
    <name evidence="3" type="ORF">A5869_001951</name>
    <name evidence="2" type="ORF">B5E88_07965</name>
    <name evidence="4" type="ORF">EB18_01885</name>
</gene>
<reference evidence="4 7" key="1">
    <citation type="submission" date="2015-06" db="EMBL/GenBank/DDBJ databases">
        <title>The Genome Sequence of Enterococcus cecorum 170AEA1.</title>
        <authorList>
            <consortium name="The Broad Institute Genomics Platform"/>
            <consortium name="The Broad Institute Genome Sequencing Center for Infectious Disease"/>
            <person name="Earl A.M."/>
            <person name="Van Tyne D."/>
            <person name="Lebreton F."/>
            <person name="Saavedra J.T."/>
            <person name="Gilmore M.S."/>
            <person name="Manson McGuire A."/>
            <person name="Clock S."/>
            <person name="Crupain M."/>
            <person name="Rangan U."/>
            <person name="Young S."/>
            <person name="Abouelleil A."/>
            <person name="Cao P."/>
            <person name="Chapman S.B."/>
            <person name="Griggs A."/>
            <person name="Priest M."/>
            <person name="Shea T."/>
            <person name="Wortman J."/>
            <person name="Nusbaum C."/>
            <person name="Birren B."/>
        </authorList>
    </citation>
    <scope>NUCLEOTIDE SEQUENCE [LARGE SCALE GENOMIC DNA]</scope>
    <source>
        <strain evidence="4 7">170AEA1</strain>
    </source>
</reference>
<proteinExistence type="predicted"/>
<feature type="transmembrane region" description="Helical" evidence="1">
    <location>
        <begin position="101"/>
        <end position="121"/>
    </location>
</feature>
<evidence type="ECO:0000313" key="5">
    <source>
        <dbReference type="Proteomes" id="UP000196074"/>
    </source>
</evidence>
<keyword evidence="1" id="KW-0472">Membrane</keyword>
<dbReference type="Proteomes" id="UP000196074">
    <property type="component" value="Unassembled WGS sequence"/>
</dbReference>
<reference evidence="3 6" key="3">
    <citation type="submission" date="2017-05" db="EMBL/GenBank/DDBJ databases">
        <title>The Genome Sequence of Enterococcus faecium 2D5_DIV0622.</title>
        <authorList>
            <consortium name="The Broad Institute Genomics Platform"/>
            <consortium name="The Broad Institute Genomic Center for Infectious Diseases"/>
            <person name="Earl A."/>
            <person name="Manson A."/>
            <person name="Schwartman J."/>
            <person name="Gilmore M."/>
            <person name="Abouelleil A."/>
            <person name="Cao P."/>
            <person name="Chapman S."/>
            <person name="Cusick C."/>
            <person name="Shea T."/>
            <person name="Young S."/>
            <person name="Neafsey D."/>
            <person name="Nusbaum C."/>
            <person name="Birren B."/>
        </authorList>
    </citation>
    <scope>NUCLEOTIDE SEQUENCE [LARGE SCALE GENOMIC DNA]</scope>
    <source>
        <strain evidence="3 6">2D5_DIV0622</strain>
    </source>
</reference>
<dbReference type="Proteomes" id="UP000252800">
    <property type="component" value="Unassembled WGS sequence"/>
</dbReference>
<dbReference type="AlphaFoldDB" id="A0A1Y4QXA3"/>
<evidence type="ECO:0000313" key="4">
    <source>
        <dbReference type="EMBL" id="RBR28091.1"/>
    </source>
</evidence>
<feature type="transmembrane region" description="Helical" evidence="1">
    <location>
        <begin position="38"/>
        <end position="59"/>
    </location>
</feature>
<dbReference type="EMBL" id="NFLC01000014">
    <property type="protein sequence ID" value="OUQ09955.1"/>
    <property type="molecule type" value="Genomic_DNA"/>
</dbReference>
<accession>A0A1Y4QXA3</accession>
<protein>
    <submittedName>
        <fullName evidence="2">Uncharacterized protein</fullName>
    </submittedName>
</protein>
<dbReference type="EMBL" id="LEOY01000017">
    <property type="protein sequence ID" value="RBR28091.1"/>
    <property type="molecule type" value="Genomic_DNA"/>
</dbReference>
<evidence type="ECO:0000313" key="7">
    <source>
        <dbReference type="Proteomes" id="UP000252800"/>
    </source>
</evidence>
<keyword evidence="1" id="KW-0812">Transmembrane</keyword>
<reference evidence="2" key="4">
    <citation type="journal article" date="2018" name="BMC Genomics">
        <title>Whole genome sequencing and function prediction of 133 gut anaerobes isolated from chicken caecum in pure cultures.</title>
        <authorList>
            <person name="Medvecky M."/>
            <person name="Cejkova D."/>
            <person name="Polansky O."/>
            <person name="Karasova D."/>
            <person name="Kubasova T."/>
            <person name="Cizek A."/>
            <person name="Rychlik I."/>
        </authorList>
    </citation>
    <scope>NUCLEOTIDE SEQUENCE</scope>
    <source>
        <strain evidence="2">An144</strain>
    </source>
</reference>